<dbReference type="InterPro" id="IPR034660">
    <property type="entry name" value="DinB/YfiT-like"/>
</dbReference>
<dbReference type="InterPro" id="IPR007837">
    <property type="entry name" value="DinB"/>
</dbReference>
<dbReference type="SUPFAM" id="SSF109854">
    <property type="entry name" value="DinB/YfiT-like putative metalloenzymes"/>
    <property type="match status" value="1"/>
</dbReference>
<protein>
    <submittedName>
        <fullName evidence="5">Damage-inducible protein DinB</fullName>
    </submittedName>
</protein>
<accession>A0A7K0ERE1</accession>
<dbReference type="Proteomes" id="UP000441754">
    <property type="component" value="Unassembled WGS sequence"/>
</dbReference>
<keyword evidence="6" id="KW-1185">Reference proteome</keyword>
<feature type="signal peptide" evidence="4">
    <location>
        <begin position="1"/>
        <end position="22"/>
    </location>
</feature>
<gene>
    <name evidence="5" type="ORF">GJJ30_22555</name>
</gene>
<organism evidence="5 6">
    <name type="scientific">Larkinella terrae</name>
    <dbReference type="NCBI Taxonomy" id="2025311"/>
    <lineage>
        <taxon>Bacteria</taxon>
        <taxon>Pseudomonadati</taxon>
        <taxon>Bacteroidota</taxon>
        <taxon>Cytophagia</taxon>
        <taxon>Cytophagales</taxon>
        <taxon>Spirosomataceae</taxon>
        <taxon>Larkinella</taxon>
    </lineage>
</organism>
<evidence type="ECO:0000256" key="2">
    <source>
        <dbReference type="ARBA" id="ARBA00022723"/>
    </source>
</evidence>
<dbReference type="Pfam" id="PF05163">
    <property type="entry name" value="DinB"/>
    <property type="match status" value="1"/>
</dbReference>
<reference evidence="5 6" key="1">
    <citation type="journal article" date="2018" name="Antonie Van Leeuwenhoek">
        <title>Larkinella terrae sp. nov., isolated from soil on Jeju Island, South Korea.</title>
        <authorList>
            <person name="Ten L.N."/>
            <person name="Jeon J."/>
            <person name="Park S.J."/>
            <person name="Park S."/>
            <person name="Lee S.Y."/>
            <person name="Kim M.K."/>
            <person name="Jung H.Y."/>
        </authorList>
    </citation>
    <scope>NUCLEOTIDE SEQUENCE [LARGE SCALE GENOMIC DNA]</scope>
    <source>
        <strain evidence="5 6">KCTC 52001</strain>
    </source>
</reference>
<keyword evidence="4" id="KW-0732">Signal</keyword>
<dbReference type="Gene3D" id="1.20.120.450">
    <property type="entry name" value="dinb family like domain"/>
    <property type="match status" value="1"/>
</dbReference>
<comment type="caution">
    <text evidence="5">The sequence shown here is derived from an EMBL/GenBank/DDBJ whole genome shotgun (WGS) entry which is preliminary data.</text>
</comment>
<evidence type="ECO:0000313" key="6">
    <source>
        <dbReference type="Proteomes" id="UP000441754"/>
    </source>
</evidence>
<evidence type="ECO:0000256" key="3">
    <source>
        <dbReference type="PIRSR" id="PIRSR607837-1"/>
    </source>
</evidence>
<feature type="binding site" evidence="3">
    <location>
        <position position="157"/>
    </location>
    <ligand>
        <name>a divalent metal cation</name>
        <dbReference type="ChEBI" id="CHEBI:60240"/>
    </ligand>
</feature>
<dbReference type="EMBL" id="WJXZ01000014">
    <property type="protein sequence ID" value="MRS64096.1"/>
    <property type="molecule type" value="Genomic_DNA"/>
</dbReference>
<dbReference type="OrthoDB" id="119432at2"/>
<feature type="binding site" evidence="3">
    <location>
        <position position="71"/>
    </location>
    <ligand>
        <name>a divalent metal cation</name>
        <dbReference type="ChEBI" id="CHEBI:60240"/>
    </ligand>
</feature>
<sequence length="178" mass="19995">MKQKIGFTALALMLWMSFSAFLSAPKTVAQMTTEWTRAKEFTKEYLDAMPEDGMGYKPTPEIRSFAEQMLHLTAANYNFTAAATGKANPMQGKKLEAMDELKTKAALTKAVMDSYDFVLDGIKGLSDAQLAENVKMGPREMSRETVFAKAFEHQTHHRGQATIYIRMKGIKPPNEKLF</sequence>
<feature type="chain" id="PRO_5029707921" evidence="4">
    <location>
        <begin position="23"/>
        <end position="178"/>
    </location>
</feature>
<name>A0A7K0ERE1_9BACT</name>
<evidence type="ECO:0000256" key="1">
    <source>
        <dbReference type="ARBA" id="ARBA00008635"/>
    </source>
</evidence>
<feature type="binding site" evidence="3">
    <location>
        <position position="153"/>
    </location>
    <ligand>
        <name>a divalent metal cation</name>
        <dbReference type="ChEBI" id="CHEBI:60240"/>
    </ligand>
</feature>
<dbReference type="GO" id="GO:0046872">
    <property type="term" value="F:metal ion binding"/>
    <property type="evidence" value="ECO:0007669"/>
    <property type="project" value="UniProtKB-KW"/>
</dbReference>
<keyword evidence="2 3" id="KW-0479">Metal-binding</keyword>
<proteinExistence type="inferred from homology"/>
<evidence type="ECO:0000313" key="5">
    <source>
        <dbReference type="EMBL" id="MRS64096.1"/>
    </source>
</evidence>
<dbReference type="RefSeq" id="WP_154177464.1">
    <property type="nucleotide sequence ID" value="NZ_WJXZ01000014.1"/>
</dbReference>
<comment type="similarity">
    <text evidence="1">Belongs to the DinB family.</text>
</comment>
<evidence type="ECO:0000256" key="4">
    <source>
        <dbReference type="SAM" id="SignalP"/>
    </source>
</evidence>
<dbReference type="AlphaFoldDB" id="A0A7K0ERE1"/>